<keyword evidence="2" id="KW-1185">Reference proteome</keyword>
<accession>A0A8B8CC22</accession>
<dbReference type="GeneID" id="111118180"/>
<dbReference type="RefSeq" id="XP_022313225.1">
    <property type="nucleotide sequence ID" value="XM_022457517.1"/>
</dbReference>
<gene>
    <name evidence="3" type="primary">LOC111118180</name>
</gene>
<proteinExistence type="predicted"/>
<protein>
    <submittedName>
        <fullName evidence="3">Uncharacterized protein LOC111118180</fullName>
    </submittedName>
</protein>
<dbReference type="AlphaFoldDB" id="A0A8B8CC22"/>
<dbReference type="KEGG" id="cvn:111118180"/>
<organism evidence="2 3">
    <name type="scientific">Crassostrea virginica</name>
    <name type="common">Eastern oyster</name>
    <dbReference type="NCBI Taxonomy" id="6565"/>
    <lineage>
        <taxon>Eukaryota</taxon>
        <taxon>Metazoa</taxon>
        <taxon>Spiralia</taxon>
        <taxon>Lophotrochozoa</taxon>
        <taxon>Mollusca</taxon>
        <taxon>Bivalvia</taxon>
        <taxon>Autobranchia</taxon>
        <taxon>Pteriomorphia</taxon>
        <taxon>Ostreida</taxon>
        <taxon>Ostreoidea</taxon>
        <taxon>Ostreidae</taxon>
        <taxon>Crassostrea</taxon>
    </lineage>
</organism>
<keyword evidence="1" id="KW-0732">Signal</keyword>
<name>A0A8B8CC22_CRAVI</name>
<dbReference type="Proteomes" id="UP000694844">
    <property type="component" value="Chromosome 1"/>
</dbReference>
<evidence type="ECO:0000313" key="2">
    <source>
        <dbReference type="Proteomes" id="UP000694844"/>
    </source>
</evidence>
<sequence>MMRFYALKVLLIIMLVRKRQTKDVLFWEYLCDRVVSDNSILFLSSEQSLLVCVAKCSMYPGCTSIFYSKSLCKGSTIVYSPLSPELMPMPGTRYYILDEYTNCTSQQNLKDSANGVPCWLAKRKEHCKDLNYTWDDEHRICYRYDDERQLIQDGKEKCRSEDSNSRFFLVDSEQTFQILLGILVAHGSRPVYLQGTRSGSISR</sequence>
<evidence type="ECO:0000256" key="1">
    <source>
        <dbReference type="SAM" id="SignalP"/>
    </source>
</evidence>
<feature type="chain" id="PRO_5034114525" evidence="1">
    <location>
        <begin position="22"/>
        <end position="203"/>
    </location>
</feature>
<reference evidence="2" key="1">
    <citation type="submission" date="2024-06" db="UniProtKB">
        <authorList>
            <consortium name="RefSeq"/>
        </authorList>
    </citation>
    <scope>NUCLEOTIDE SEQUENCE [LARGE SCALE GENOMIC DNA]</scope>
</reference>
<feature type="signal peptide" evidence="1">
    <location>
        <begin position="1"/>
        <end position="21"/>
    </location>
</feature>
<reference evidence="3" key="2">
    <citation type="submission" date="2025-08" db="UniProtKB">
        <authorList>
            <consortium name="RefSeq"/>
        </authorList>
    </citation>
    <scope>IDENTIFICATION</scope>
    <source>
        <tissue evidence="3">Whole sample</tissue>
    </source>
</reference>
<evidence type="ECO:0000313" key="3">
    <source>
        <dbReference type="RefSeq" id="XP_022313225.1"/>
    </source>
</evidence>